<dbReference type="AlphaFoldDB" id="A0A1Y2AZE9"/>
<reference evidence="2 3" key="1">
    <citation type="submission" date="2016-08" db="EMBL/GenBank/DDBJ databases">
        <title>A Parts List for Fungal Cellulosomes Revealed by Comparative Genomics.</title>
        <authorList>
            <consortium name="DOE Joint Genome Institute"/>
            <person name="Haitjema C.H."/>
            <person name="Gilmore S.P."/>
            <person name="Henske J.K."/>
            <person name="Solomon K.V."/>
            <person name="De Groot R."/>
            <person name="Kuo A."/>
            <person name="Mondo S.J."/>
            <person name="Salamov A.A."/>
            <person name="Labutti K."/>
            <person name="Zhao Z."/>
            <person name="Chiniquy J."/>
            <person name="Barry K."/>
            <person name="Brewer H.M."/>
            <person name="Purvine S.O."/>
            <person name="Wright A.T."/>
            <person name="Boxma B."/>
            <person name="Van Alen T."/>
            <person name="Hackstein J.H."/>
            <person name="Baker S.E."/>
            <person name="Grigoriev I.V."/>
            <person name="O'Malley M.A."/>
        </authorList>
    </citation>
    <scope>NUCLEOTIDE SEQUENCE [LARGE SCALE GENOMIC DNA]</scope>
    <source>
        <strain evidence="2 3">G1</strain>
    </source>
</reference>
<dbReference type="Proteomes" id="UP000193920">
    <property type="component" value="Unassembled WGS sequence"/>
</dbReference>
<sequence length="142" mass="16170">MRVNISNSKSTIHRYLLTPYVNIINSTIYEEVSLSCTKDSQCFSDRCFNNECVPNEKINIQGCMSDKCGKLNNDQCSVNDECLSRGCNKKCIDQDFYSDVSPYRAEYILFGILSTLLFLAVICGCICFWTQPNEFPPLINTK</sequence>
<keyword evidence="1" id="KW-0472">Membrane</keyword>
<dbReference type="EMBL" id="MCOG01000189">
    <property type="protein sequence ID" value="ORY27948.1"/>
    <property type="molecule type" value="Genomic_DNA"/>
</dbReference>
<feature type="transmembrane region" description="Helical" evidence="1">
    <location>
        <begin position="107"/>
        <end position="131"/>
    </location>
</feature>
<keyword evidence="1" id="KW-0812">Transmembrane</keyword>
<keyword evidence="3" id="KW-1185">Reference proteome</keyword>
<evidence type="ECO:0000313" key="2">
    <source>
        <dbReference type="EMBL" id="ORY27948.1"/>
    </source>
</evidence>
<evidence type="ECO:0000256" key="1">
    <source>
        <dbReference type="SAM" id="Phobius"/>
    </source>
</evidence>
<gene>
    <name evidence="2" type="ORF">LY90DRAFT_513258</name>
</gene>
<keyword evidence="1" id="KW-1133">Transmembrane helix</keyword>
<accession>A0A1Y2AZE9</accession>
<comment type="caution">
    <text evidence="2">The sequence shown here is derived from an EMBL/GenBank/DDBJ whole genome shotgun (WGS) entry which is preliminary data.</text>
</comment>
<dbReference type="OrthoDB" id="4405280at2759"/>
<evidence type="ECO:0000313" key="3">
    <source>
        <dbReference type="Proteomes" id="UP000193920"/>
    </source>
</evidence>
<proteinExistence type="predicted"/>
<name>A0A1Y2AZE9_9FUNG</name>
<protein>
    <submittedName>
        <fullName evidence="2">Uncharacterized protein</fullName>
    </submittedName>
</protein>
<organism evidence="2 3">
    <name type="scientific">Neocallimastix californiae</name>
    <dbReference type="NCBI Taxonomy" id="1754190"/>
    <lineage>
        <taxon>Eukaryota</taxon>
        <taxon>Fungi</taxon>
        <taxon>Fungi incertae sedis</taxon>
        <taxon>Chytridiomycota</taxon>
        <taxon>Chytridiomycota incertae sedis</taxon>
        <taxon>Neocallimastigomycetes</taxon>
        <taxon>Neocallimastigales</taxon>
        <taxon>Neocallimastigaceae</taxon>
        <taxon>Neocallimastix</taxon>
    </lineage>
</organism>